<dbReference type="SUPFAM" id="SSF48371">
    <property type="entry name" value="ARM repeat"/>
    <property type="match status" value="1"/>
</dbReference>
<evidence type="ECO:0000313" key="6">
    <source>
        <dbReference type="Proteomes" id="UP000241769"/>
    </source>
</evidence>
<dbReference type="PANTHER" id="PTHR31355:SF7">
    <property type="entry name" value="MICROTUBULE-ASSOCIATED PROTEIN TORTIFOLIA1"/>
    <property type="match status" value="1"/>
</dbReference>
<dbReference type="PANTHER" id="PTHR31355">
    <property type="entry name" value="MICROTUBULE-ASSOCIATED PROTEIN TORTIFOLIA1"/>
    <property type="match status" value="1"/>
</dbReference>
<feature type="compositionally biased region" description="Low complexity" evidence="2">
    <location>
        <begin position="318"/>
        <end position="332"/>
    </location>
</feature>
<organism evidence="5 6">
    <name type="scientific">Planoprotostelium fungivorum</name>
    <dbReference type="NCBI Taxonomy" id="1890364"/>
    <lineage>
        <taxon>Eukaryota</taxon>
        <taxon>Amoebozoa</taxon>
        <taxon>Evosea</taxon>
        <taxon>Variosea</taxon>
        <taxon>Cavosteliida</taxon>
        <taxon>Cavosteliaceae</taxon>
        <taxon>Planoprotostelium</taxon>
    </lineage>
</organism>
<evidence type="ECO:0000256" key="1">
    <source>
        <dbReference type="SAM" id="Coils"/>
    </source>
</evidence>
<evidence type="ECO:0000313" key="5">
    <source>
        <dbReference type="EMBL" id="PRP85888.1"/>
    </source>
</evidence>
<feature type="domain" description="TORTIFOLIA1/SINE1-2 N-terminal" evidence="4">
    <location>
        <begin position="22"/>
        <end position="296"/>
    </location>
</feature>
<dbReference type="InterPro" id="IPR057599">
    <property type="entry name" value="TORTIFOLIA1/TORL1-2_C"/>
</dbReference>
<reference evidence="5 6" key="1">
    <citation type="journal article" date="2018" name="Genome Biol. Evol.">
        <title>Multiple Roots of Fruiting Body Formation in Amoebozoa.</title>
        <authorList>
            <person name="Hillmann F."/>
            <person name="Forbes G."/>
            <person name="Novohradska S."/>
            <person name="Ferling I."/>
            <person name="Riege K."/>
            <person name="Groth M."/>
            <person name="Westermann M."/>
            <person name="Marz M."/>
            <person name="Spaller T."/>
            <person name="Winckler T."/>
            <person name="Schaap P."/>
            <person name="Glockner G."/>
        </authorList>
    </citation>
    <scope>NUCLEOTIDE SEQUENCE [LARGE SCALE GENOMIC DNA]</scope>
    <source>
        <strain evidence="5 6">Jena</strain>
    </source>
</reference>
<keyword evidence="6" id="KW-1185">Reference proteome</keyword>
<sequence length="1569" mass="179285">MPQADRRSATLRPQREELTLGEFRARVLSSVNKLNKRDTLQKGTNELLFILDQLNPNEESLPIFMDCLLSSNEGETSFYRKDVTKLVSTAAGVFQHHLHPFLPKILQNFTKYLKDKDVAVHQECATAFGVIATNLSTEERYEPLDTYLKPLLTHFTEQSRPQQQGAALCIAAVLANSPQSQIAESCHDLITRFQKLLVSNSTLCKGGVYHILTTISQKCIEQSIKCIPSILSSVSDGFACTEWTDRKAAAEAVRLLAQIFRTALSPYKSSLIDLLEKARFDKMKPARDAINSALVVVQSLPSSNEGQVEADIPLGRTSRPASRAGSVSSRRSTQSNPIHPDFSATRSTTSQRKDTFNGTSFFDAPTLPEKERRMIEVPDLEEEDLLEDDVSSVSTRKSVNQPFFVPVGNDVQSNKENFRTENRRLVDQEVLYKPREDHQGMSQTISQLREEMSQMNLRYEQLANSFAKHVEESNENVRFLRQRLEQLESRQAIQNMTTQHVMSVTRTGRPSIDTLASSPKVAPGSPKRDPFVREMIRSPNVSDRPVTEYINPDPESDPEIQEQQLREMQEDVTWNTALDNVNIGNVDGAYRTVLEDGDTLLLLRLMDYTGTVIDNLDISTATELFLRFVSFVKGNRFLDNVFPWLQYSLERSIVPLSARQLNDLRKYLQELTAQPNSTGIQASEMLALLRRHIAKLPNSVDFCDNRGVSFQLSSSSDTNTFHDADNVRFDPFQRQRKKKMVQEKAMTFKWGGLANQMTTIPEPVLFVNIKKFIDSILPHPQDGPSTLRFPHDREETNLTFFVLFKCISKPTLFHYQPTTQQFSNAGSISNDEWEESGLGEQGFGLWFCDLLHVDPEQKRKRYRYSLLDAGHVLCTVNIKAMNFGWRVTPLEIENSRLNSLIERRSDEKNGGKFIDPLFIVAVNAQRTDFQLGERIYQMLEKVEMVWPSIVSREGPQIPPIQRETMTEKKFASLIPLAPQGDALRWPAVKEIRDHVVTEPFTSQYLVSNEQLIGVMEQLFHQISPLWLHQIVTGRLVYVLRATEKSQLAPGLYIVLPRSVDEDELRRITSSVLGIPRDGGQPFRHISLPCAESNVFLYFLPSFGSDPFPDIVNMAPPILLVCVCNLKDIVEERGGVGYRQIHYEAGYAAQMAHYQATSQKMRLRYVTDYPHLWFGPVLHPDARAVHVIELSGPEYQSALSHHSYRWLSDLSVSVRLASVPFFSSDRIGGPPRVWRNFPKPKDASKDIMNVIQHFLEQKHVSYPSILSFFFTMYGYVYMKVTGRLCPPSADLITTTFFRLLASDVLDSMDHPPPYLATYILYTVQSGLKNEHASVRKMLGYQLSLAFYLRSGCPPFSLDDSMMFSEDIDITHNMRQNHDVAVKMHEGICRDSLRLFLSPMHAGEDVDEMVRGILYGGEDPMAYVRDIPDTFSRRRLLPTEVEDVSWLRVDYNRQHEHGEPFGVWEIGVDRLVVDRVWGNLRRALGQCECITNLWCSTSRIYNSPPRYYNVYTLFICFNHFHREVQTNLVSSGIEKALKKGRLWKSEYIKRMRVRPQTQSAIGEWLFYYPIE</sequence>
<dbReference type="Pfam" id="PF24713">
    <property type="entry name" value="TOR1L1_C"/>
    <property type="match status" value="1"/>
</dbReference>
<protein>
    <submittedName>
        <fullName evidence="5">Uncharacterized protein</fullName>
    </submittedName>
</protein>
<dbReference type="GO" id="GO:0005874">
    <property type="term" value="C:microtubule"/>
    <property type="evidence" value="ECO:0007669"/>
    <property type="project" value="InterPro"/>
</dbReference>
<dbReference type="GO" id="GO:0008017">
    <property type="term" value="F:microtubule binding"/>
    <property type="evidence" value="ECO:0007669"/>
    <property type="project" value="InterPro"/>
</dbReference>
<feature type="region of interest" description="Disordered" evidence="2">
    <location>
        <begin position="510"/>
        <end position="531"/>
    </location>
</feature>
<evidence type="ECO:0000259" key="3">
    <source>
        <dbReference type="Pfam" id="PF24713"/>
    </source>
</evidence>
<dbReference type="EMBL" id="MDYQ01000038">
    <property type="protein sequence ID" value="PRP85888.1"/>
    <property type="molecule type" value="Genomic_DNA"/>
</dbReference>
<dbReference type="InterPro" id="IPR016024">
    <property type="entry name" value="ARM-type_fold"/>
</dbReference>
<dbReference type="InterPro" id="IPR033337">
    <property type="entry name" value="TORTIFOLIA1/SINE1-2"/>
</dbReference>
<feature type="region of interest" description="Disordered" evidence="2">
    <location>
        <begin position="306"/>
        <end position="370"/>
    </location>
</feature>
<gene>
    <name evidence="5" type="ORF">PROFUN_06162</name>
</gene>
<dbReference type="Gene3D" id="1.25.10.10">
    <property type="entry name" value="Leucine-rich Repeat Variant"/>
    <property type="match status" value="1"/>
</dbReference>
<evidence type="ECO:0000256" key="2">
    <source>
        <dbReference type="SAM" id="MobiDB-lite"/>
    </source>
</evidence>
<keyword evidence="1" id="KW-0175">Coiled coil</keyword>
<proteinExistence type="predicted"/>
<feature type="domain" description="TORTIFOLIA1/TORL1-2 C-terminal" evidence="3">
    <location>
        <begin position="573"/>
        <end position="647"/>
    </location>
</feature>
<dbReference type="InterPro" id="IPR057600">
    <property type="entry name" value="TORTIFOLIA1/SINE1-2_N"/>
</dbReference>
<name>A0A2P6NPR1_9EUKA</name>
<accession>A0A2P6NPR1</accession>
<dbReference type="InterPro" id="IPR011989">
    <property type="entry name" value="ARM-like"/>
</dbReference>
<comment type="caution">
    <text evidence="5">The sequence shown here is derived from an EMBL/GenBank/DDBJ whole genome shotgun (WGS) entry which is preliminary data.</text>
</comment>
<feature type="coiled-coil region" evidence="1">
    <location>
        <begin position="445"/>
        <end position="490"/>
    </location>
</feature>
<dbReference type="InParanoid" id="A0A2P6NPR1"/>
<dbReference type="OrthoDB" id="298726at2759"/>
<evidence type="ECO:0000259" key="4">
    <source>
        <dbReference type="Pfam" id="PF24714"/>
    </source>
</evidence>
<dbReference type="Proteomes" id="UP000241769">
    <property type="component" value="Unassembled WGS sequence"/>
</dbReference>
<dbReference type="Pfam" id="PF24714">
    <property type="entry name" value="TOR1L1_N"/>
    <property type="match status" value="1"/>
</dbReference>
<feature type="compositionally biased region" description="Polar residues" evidence="2">
    <location>
        <begin position="344"/>
        <end position="360"/>
    </location>
</feature>